<dbReference type="InterPro" id="IPR040170">
    <property type="entry name" value="Cytosol_ACT"/>
</dbReference>
<protein>
    <recommendedName>
        <fullName evidence="2">HotDog ACOT-type domain-containing protein</fullName>
    </recommendedName>
</protein>
<proteinExistence type="predicted"/>
<evidence type="ECO:0000259" key="2">
    <source>
        <dbReference type="PROSITE" id="PS51770"/>
    </source>
</evidence>
<reference evidence="3" key="1">
    <citation type="submission" date="2018-05" db="EMBL/GenBank/DDBJ databases">
        <authorList>
            <person name="Lanie J.A."/>
            <person name="Ng W.-L."/>
            <person name="Kazmierczak K.M."/>
            <person name="Andrzejewski T.M."/>
            <person name="Davidsen T.M."/>
            <person name="Wayne K.J."/>
            <person name="Tettelin H."/>
            <person name="Glass J.I."/>
            <person name="Rusch D."/>
            <person name="Podicherti R."/>
            <person name="Tsui H.-C.T."/>
            <person name="Winkler M.E."/>
        </authorList>
    </citation>
    <scope>NUCLEOTIDE SEQUENCE</scope>
</reference>
<dbReference type="InterPro" id="IPR006683">
    <property type="entry name" value="Thioestr_dom"/>
</dbReference>
<dbReference type="InterPro" id="IPR029069">
    <property type="entry name" value="HotDog_dom_sf"/>
</dbReference>
<dbReference type="GO" id="GO:0006637">
    <property type="term" value="P:acyl-CoA metabolic process"/>
    <property type="evidence" value="ECO:0007669"/>
    <property type="project" value="TreeGrafter"/>
</dbReference>
<organism evidence="3">
    <name type="scientific">marine metagenome</name>
    <dbReference type="NCBI Taxonomy" id="408172"/>
    <lineage>
        <taxon>unclassified sequences</taxon>
        <taxon>metagenomes</taxon>
        <taxon>ecological metagenomes</taxon>
    </lineage>
</organism>
<dbReference type="SUPFAM" id="SSF54637">
    <property type="entry name" value="Thioesterase/thiol ester dehydrase-isomerase"/>
    <property type="match status" value="1"/>
</dbReference>
<gene>
    <name evidence="3" type="ORF">METZ01_LOCUS511244</name>
</gene>
<evidence type="ECO:0000256" key="1">
    <source>
        <dbReference type="ARBA" id="ARBA00022801"/>
    </source>
</evidence>
<keyword evidence="1" id="KW-0378">Hydrolase</keyword>
<dbReference type="Pfam" id="PF03061">
    <property type="entry name" value="4HBT"/>
    <property type="match status" value="1"/>
</dbReference>
<dbReference type="EMBL" id="UINC01227486">
    <property type="protein sequence ID" value="SVE58390.1"/>
    <property type="molecule type" value="Genomic_DNA"/>
</dbReference>
<dbReference type="GO" id="GO:0052816">
    <property type="term" value="F:long-chain fatty acyl-CoA hydrolase activity"/>
    <property type="evidence" value="ECO:0007669"/>
    <property type="project" value="TreeGrafter"/>
</dbReference>
<dbReference type="GO" id="GO:0005737">
    <property type="term" value="C:cytoplasm"/>
    <property type="evidence" value="ECO:0007669"/>
    <property type="project" value="TreeGrafter"/>
</dbReference>
<dbReference type="Gene3D" id="3.10.129.10">
    <property type="entry name" value="Hotdog Thioesterase"/>
    <property type="match status" value="1"/>
</dbReference>
<feature type="non-terminal residue" evidence="3">
    <location>
        <position position="92"/>
    </location>
</feature>
<dbReference type="PANTHER" id="PTHR11049">
    <property type="entry name" value="ACYL COENZYME A THIOESTER HYDROLASE"/>
    <property type="match status" value="1"/>
</dbReference>
<feature type="domain" description="HotDog ACOT-type" evidence="2">
    <location>
        <begin position="12"/>
        <end position="92"/>
    </location>
</feature>
<dbReference type="AlphaFoldDB" id="A0A383EQ15"/>
<dbReference type="CDD" id="cd03442">
    <property type="entry name" value="BFIT_BACH"/>
    <property type="match status" value="1"/>
</dbReference>
<sequence>MKNDKRLLNSPEKSASEATQLMMPGDVNNLGHVFGGVILSLVDKTAAVTAMRHARGPCVTVSIDKVDFKEPIYSGELVTCSARVNFVGSTSM</sequence>
<name>A0A383EQ15_9ZZZZ</name>
<evidence type="ECO:0000313" key="3">
    <source>
        <dbReference type="EMBL" id="SVE58390.1"/>
    </source>
</evidence>
<dbReference type="InterPro" id="IPR033120">
    <property type="entry name" value="HOTDOG_ACOT"/>
</dbReference>
<accession>A0A383EQ15</accession>
<dbReference type="PROSITE" id="PS51770">
    <property type="entry name" value="HOTDOG_ACOT"/>
    <property type="match status" value="1"/>
</dbReference>